<evidence type="ECO:0000259" key="3">
    <source>
        <dbReference type="Pfam" id="PF13490"/>
    </source>
</evidence>
<dbReference type="Pfam" id="PF13490">
    <property type="entry name" value="zf-HC2"/>
    <property type="match status" value="1"/>
</dbReference>
<reference evidence="5" key="1">
    <citation type="submission" date="2016-04" db="EMBL/GenBank/DDBJ databases">
        <authorList>
            <person name="Antunes L.P."/>
            <person name="Martins L.F."/>
            <person name="Pereira R.V."/>
            <person name="Thomas A.M."/>
            <person name="Barbosa D."/>
            <person name="Nascimento L."/>
            <person name="Silva G.M."/>
            <person name="Condomitti G.W."/>
            <person name="Digiampietri L.A."/>
            <person name="Lombardi K.C."/>
            <person name="Ramos P.L."/>
            <person name="Quaggio R.B."/>
            <person name="Oliveira J.C."/>
            <person name="Pascon R.C."/>
            <person name="Cruz J.B."/>
            <person name="Silva A.M."/>
            <person name="Setubal J.C."/>
        </authorList>
    </citation>
    <scope>NUCLEOTIDE SEQUENCE [LARGE SCALE GENOMIC DNA]</scope>
</reference>
<accession>A0A1Y2T6Y2</accession>
<comment type="caution">
    <text evidence="4">The sequence shown here is derived from an EMBL/GenBank/DDBJ whole genome shotgun (WGS) entry which is preliminary data.</text>
</comment>
<organism evidence="4 5">
    <name type="scientific">Symbiobacterium thermophilum</name>
    <dbReference type="NCBI Taxonomy" id="2734"/>
    <lineage>
        <taxon>Bacteria</taxon>
        <taxon>Bacillati</taxon>
        <taxon>Bacillota</taxon>
        <taxon>Clostridia</taxon>
        <taxon>Eubacteriales</taxon>
        <taxon>Symbiobacteriaceae</taxon>
        <taxon>Symbiobacterium</taxon>
    </lineage>
</organism>
<evidence type="ECO:0000256" key="1">
    <source>
        <dbReference type="ARBA" id="ARBA00024353"/>
    </source>
</evidence>
<evidence type="ECO:0000313" key="5">
    <source>
        <dbReference type="Proteomes" id="UP000194267"/>
    </source>
</evidence>
<gene>
    <name evidence="4" type="ORF">A6D92_11230</name>
</gene>
<dbReference type="Gene3D" id="1.10.10.1320">
    <property type="entry name" value="Anti-sigma factor, zinc-finger domain"/>
    <property type="match status" value="1"/>
</dbReference>
<protein>
    <recommendedName>
        <fullName evidence="2">Anti-sigma-W factor RsiW</fullName>
    </recommendedName>
</protein>
<dbReference type="AlphaFoldDB" id="A0A1Y2T6Y2"/>
<comment type="similarity">
    <text evidence="1">Belongs to the zinc-associated anti-sigma factor (ZAS) superfamily. Anti-sigma-W factor family.</text>
</comment>
<name>A0A1Y2T6Y2_SYMTR</name>
<feature type="domain" description="Putative zinc-finger" evidence="3">
    <location>
        <begin position="8"/>
        <end position="38"/>
    </location>
</feature>
<evidence type="ECO:0000313" key="4">
    <source>
        <dbReference type="EMBL" id="OTA40983.1"/>
    </source>
</evidence>
<dbReference type="InterPro" id="IPR027383">
    <property type="entry name" value="Znf_put"/>
</dbReference>
<sequence length="136" mass="15237">MATMRCDEELIQLYVDGTLHPAEAALVEAHLRQCRACRRLAGFYKSLYWDLGRTATLAPDPAQDPDALAEVLLAEHRRHRQPEAPPASAWAFSTLWLTANPAFARPARTLTALGHRGAEGLVRTLKRRWRRRKGGG</sequence>
<dbReference type="Proteomes" id="UP000194267">
    <property type="component" value="Unassembled WGS sequence"/>
</dbReference>
<dbReference type="EMBL" id="LWLV01000939">
    <property type="protein sequence ID" value="OTA40983.1"/>
    <property type="molecule type" value="Genomic_DNA"/>
</dbReference>
<evidence type="ECO:0000256" key="2">
    <source>
        <dbReference type="ARBA" id="ARBA00024438"/>
    </source>
</evidence>
<proteinExistence type="inferred from homology"/>
<dbReference type="InterPro" id="IPR041916">
    <property type="entry name" value="Anti_sigma_zinc_sf"/>
</dbReference>